<reference evidence="1" key="1">
    <citation type="submission" date="2020-10" db="EMBL/GenBank/DDBJ databases">
        <title>The Whole-Genome Sequence of Metschnikowia persimmonesis, a Novel Endophytic Yeast Species Isolated from Medicinal Plant Diospyros kaki Thumb.</title>
        <authorList>
            <person name="Rahmat E."/>
            <person name="Kang Y."/>
        </authorList>
    </citation>
    <scope>NUCLEOTIDE SEQUENCE</scope>
    <source>
        <strain evidence="1">KIOM G15050</strain>
    </source>
</reference>
<evidence type="ECO:0000313" key="2">
    <source>
        <dbReference type="Proteomes" id="UP000649328"/>
    </source>
</evidence>
<evidence type="ECO:0000313" key="1">
    <source>
        <dbReference type="EMBL" id="KAF7999159.1"/>
    </source>
</evidence>
<accession>A0A8H7L8M4</accession>
<protein>
    <submittedName>
        <fullName evidence="1">Uncharacterized protein</fullName>
    </submittedName>
</protein>
<dbReference type="Proteomes" id="UP000649328">
    <property type="component" value="Unassembled WGS sequence"/>
</dbReference>
<proteinExistence type="predicted"/>
<dbReference type="EMBL" id="JACBPP010000010">
    <property type="protein sequence ID" value="KAF7999159.1"/>
    <property type="molecule type" value="Genomic_DNA"/>
</dbReference>
<dbReference type="AlphaFoldDB" id="A0A8H7L8M4"/>
<gene>
    <name evidence="1" type="ORF">HF325_006691</name>
</gene>
<organism evidence="1 2">
    <name type="scientific">Metschnikowia pulcherrima</name>
    <dbReference type="NCBI Taxonomy" id="27326"/>
    <lineage>
        <taxon>Eukaryota</taxon>
        <taxon>Fungi</taxon>
        <taxon>Dikarya</taxon>
        <taxon>Ascomycota</taxon>
        <taxon>Saccharomycotina</taxon>
        <taxon>Pichiomycetes</taxon>
        <taxon>Metschnikowiaceae</taxon>
        <taxon>Metschnikowia</taxon>
    </lineage>
</organism>
<comment type="caution">
    <text evidence="1">The sequence shown here is derived from an EMBL/GenBank/DDBJ whole genome shotgun (WGS) entry which is preliminary data.</text>
</comment>
<sequence length="101" mass="11615">MKRKLKKRDKYDMLSLDDKVIVMRRAILRWNACLKEFQRIGDHGFARLIASTKESKVAQIEESQANIIEEFNHVKALILDMMRKYEIASGAVLPTAPIVIG</sequence>
<keyword evidence="2" id="KW-1185">Reference proteome</keyword>
<name>A0A8H7L8M4_9ASCO</name>